<feature type="compositionally biased region" description="Low complexity" evidence="3">
    <location>
        <begin position="354"/>
        <end position="367"/>
    </location>
</feature>
<dbReference type="PANTHER" id="PTHR21600:SF44">
    <property type="entry name" value="RIBOSOMAL LARGE SUBUNIT PSEUDOURIDINE SYNTHASE D"/>
    <property type="match status" value="1"/>
</dbReference>
<proteinExistence type="inferred from homology"/>
<feature type="region of interest" description="Disordered" evidence="3">
    <location>
        <begin position="820"/>
        <end position="843"/>
    </location>
</feature>
<gene>
    <name evidence="5" type="ORF">PBAH0796_LOCUS14053</name>
</gene>
<feature type="compositionally biased region" description="Basic residues" evidence="3">
    <location>
        <begin position="935"/>
        <end position="944"/>
    </location>
</feature>
<dbReference type="PANTHER" id="PTHR21600">
    <property type="entry name" value="MITOCHONDRIAL RNA PSEUDOURIDINE SYNTHASE"/>
    <property type="match status" value="1"/>
</dbReference>
<feature type="compositionally biased region" description="Basic and acidic residues" evidence="3">
    <location>
        <begin position="912"/>
        <end position="934"/>
    </location>
</feature>
<organism evidence="5">
    <name type="scientific">Pyrodinium bahamense</name>
    <dbReference type="NCBI Taxonomy" id="73915"/>
    <lineage>
        <taxon>Eukaryota</taxon>
        <taxon>Sar</taxon>
        <taxon>Alveolata</taxon>
        <taxon>Dinophyceae</taxon>
        <taxon>Gonyaulacales</taxon>
        <taxon>Pyrocystaceae</taxon>
        <taxon>Pyrodinium</taxon>
    </lineage>
</organism>
<evidence type="ECO:0000256" key="3">
    <source>
        <dbReference type="SAM" id="MobiDB-lite"/>
    </source>
</evidence>
<protein>
    <recommendedName>
        <fullName evidence="4">Pseudouridine synthase RsuA/RluA-like domain-containing protein</fullName>
    </recommendedName>
</protein>
<feature type="domain" description="Pseudouridine synthase RsuA/RluA-like" evidence="4">
    <location>
        <begin position="488"/>
        <end position="641"/>
    </location>
</feature>
<dbReference type="InterPro" id="IPR006145">
    <property type="entry name" value="PsdUridine_synth_RsuA/RluA"/>
</dbReference>
<sequence>MTGALLLPGAVGAPSSKVLADCGGDAVEATPSTATPDDVGSEASGTGRSTSNGALGRLLAVYGAPSSQATAAGAMRPGCRAGAEAATVGRCTGGGRSANSSPQRHMAAGAAGNKATAAASSAIGTTRLAPAVLLGRGAGGADVPERQWPLSVPTGGAAGSSLSPRARGRVERRGEEERDERLLRESGGAFKTGVPGAVDAVAEASGRRGPAAWLGEEPQERDENLPRSSGWASGAGDPGEAEAAAEASGRRGPAEWLDAPRHEEVPGSLLALRSNGSRCRGESGCSDLSNGFSLSSTVEADGEAFASLDEAEAAELHATPAAKMAAPLDAKGGEDRGRELLHLLRRGSAPRPPSEAAAGSQSRSSGSKDPPRRKDSRREPALPRAVPAPESSSGCELLRLIQGERPHGAARDPPCAQGSDDVCMTSAGQFPMSLCADPWEPLVRPIVDYKHPKAFVGAEAFSRKGGGISVCEARTWPQVLVDRPDHGIMVMYKPSGWATCSTPHWEGNEGNLIRHIWRHLNTPTAAPCHRLDKGTSGIVVVATNKAASKHVCQQISQKALVKQYIGLCHGHIDPAAGAFSAPLALSSTDKPLGTCAMEGREAVTRFRVLGYFGRPPNSKYSLVQVQIDHGRQHQIRLHMASLGHPLVSDPKYNAPALKADAEICTRLFLHACFLRCILPQTDDCPEEALSVACRLPAELKCALVTVLSSQQEMDAKLPREAYRVCECLLASENPANHGDPDSPHSSRLVVRRRDDFLHRFGFNDQERAEVSRILAMLPTAAERSAALQQFRVLGQRTPDFIVARFGKYVEGLLRWRRGPDWEEDGEDEEANRASNLGLGASASADADPVRQMMGPVRIHAEAVWCDICGAEEWQACLAVPSLSLRIRLSVPLQPMLPPCFLALAKACEQREPEDPRECDGHRRDHRGQAEDHRPPSKRQQRGRRSFSLPPEAQGRAASVEREEGDTKAIWAQKERELQQVVRDFVSKHGGSVDGIWVASEIASRFNQWVRTNSKRNDGSLRKWIGTIPGISVEHCGKNRWRVHVV</sequence>
<dbReference type="GO" id="GO:0000455">
    <property type="term" value="P:enzyme-directed rRNA pseudouridine synthesis"/>
    <property type="evidence" value="ECO:0007669"/>
    <property type="project" value="TreeGrafter"/>
</dbReference>
<dbReference type="GO" id="GO:0009982">
    <property type="term" value="F:pseudouridine synthase activity"/>
    <property type="evidence" value="ECO:0007669"/>
    <property type="project" value="InterPro"/>
</dbReference>
<evidence type="ECO:0000313" key="5">
    <source>
        <dbReference type="EMBL" id="CAD8358892.1"/>
    </source>
</evidence>
<accession>A0A7S0FHD5</accession>
<dbReference type="InterPro" id="IPR006224">
    <property type="entry name" value="PsdUridine_synth_RluA-like_CS"/>
</dbReference>
<dbReference type="AlphaFoldDB" id="A0A7S0FHD5"/>
<reference evidence="5" key="1">
    <citation type="submission" date="2021-01" db="EMBL/GenBank/DDBJ databases">
        <authorList>
            <person name="Corre E."/>
            <person name="Pelletier E."/>
            <person name="Niang G."/>
            <person name="Scheremetjew M."/>
            <person name="Finn R."/>
            <person name="Kale V."/>
            <person name="Holt S."/>
            <person name="Cochrane G."/>
            <person name="Meng A."/>
            <person name="Brown T."/>
            <person name="Cohen L."/>
        </authorList>
    </citation>
    <scope>NUCLEOTIDE SEQUENCE</scope>
    <source>
        <strain evidence="5">Pbaha01</strain>
    </source>
</reference>
<keyword evidence="2" id="KW-0413">Isomerase</keyword>
<evidence type="ECO:0000256" key="1">
    <source>
        <dbReference type="ARBA" id="ARBA00010876"/>
    </source>
</evidence>
<feature type="compositionally biased region" description="Basic and acidic residues" evidence="3">
    <location>
        <begin position="369"/>
        <end position="381"/>
    </location>
</feature>
<feature type="region of interest" description="Disordered" evidence="3">
    <location>
        <begin position="344"/>
        <end position="395"/>
    </location>
</feature>
<feature type="region of interest" description="Disordered" evidence="3">
    <location>
        <begin position="23"/>
        <end position="53"/>
    </location>
</feature>
<dbReference type="Pfam" id="PF00849">
    <property type="entry name" value="PseudoU_synth_2"/>
    <property type="match status" value="1"/>
</dbReference>
<feature type="compositionally biased region" description="Basic and acidic residues" evidence="3">
    <location>
        <begin position="168"/>
        <end position="184"/>
    </location>
</feature>
<feature type="region of interest" description="Disordered" evidence="3">
    <location>
        <begin position="142"/>
        <end position="262"/>
    </location>
</feature>
<evidence type="ECO:0000259" key="4">
    <source>
        <dbReference type="Pfam" id="PF00849"/>
    </source>
</evidence>
<dbReference type="CDD" id="cd02869">
    <property type="entry name" value="PseudoU_synth_RluA_like"/>
    <property type="match status" value="1"/>
</dbReference>
<dbReference type="InterPro" id="IPR050188">
    <property type="entry name" value="RluA_PseudoU_synthase"/>
</dbReference>
<feature type="compositionally biased region" description="Polar residues" evidence="3">
    <location>
        <begin position="43"/>
        <end position="53"/>
    </location>
</feature>
<dbReference type="PROSITE" id="PS01129">
    <property type="entry name" value="PSI_RLU"/>
    <property type="match status" value="1"/>
</dbReference>
<dbReference type="Gene3D" id="3.30.2350.10">
    <property type="entry name" value="Pseudouridine synthase"/>
    <property type="match status" value="1"/>
</dbReference>
<feature type="region of interest" description="Disordered" evidence="3">
    <location>
        <begin position="912"/>
        <end position="965"/>
    </location>
</feature>
<evidence type="ECO:0000256" key="2">
    <source>
        <dbReference type="ARBA" id="ARBA00023235"/>
    </source>
</evidence>
<feature type="compositionally biased region" description="Basic and acidic residues" evidence="3">
    <location>
        <begin position="248"/>
        <end position="262"/>
    </location>
</feature>
<name>A0A7S0FHD5_9DINO</name>
<dbReference type="EMBL" id="HBEG01023150">
    <property type="protein sequence ID" value="CAD8358892.1"/>
    <property type="molecule type" value="Transcribed_RNA"/>
</dbReference>
<dbReference type="SUPFAM" id="SSF55120">
    <property type="entry name" value="Pseudouridine synthase"/>
    <property type="match status" value="1"/>
</dbReference>
<dbReference type="InterPro" id="IPR020103">
    <property type="entry name" value="PsdUridine_synth_cat_dom_sf"/>
</dbReference>
<dbReference type="GO" id="GO:0003723">
    <property type="term" value="F:RNA binding"/>
    <property type="evidence" value="ECO:0007669"/>
    <property type="project" value="InterPro"/>
</dbReference>
<comment type="similarity">
    <text evidence="1">Belongs to the pseudouridine synthase RluA family.</text>
</comment>